<proteinExistence type="predicted"/>
<dbReference type="AlphaFoldDB" id="A0A0J1BLR9"/>
<dbReference type="EMBL" id="LECT01000006">
    <property type="protein sequence ID" value="KLU07427.1"/>
    <property type="molecule type" value="Genomic_DNA"/>
</dbReference>
<reference evidence="1" key="1">
    <citation type="submission" date="2015-05" db="EMBL/GenBank/DDBJ databases">
        <title>Permanent draft genome of Rhodopirellula islandicus K833.</title>
        <authorList>
            <person name="Kizina J."/>
            <person name="Richter M."/>
            <person name="Glockner F.O."/>
            <person name="Harder J."/>
        </authorList>
    </citation>
    <scope>NUCLEOTIDE SEQUENCE [LARGE SCALE GENOMIC DNA]</scope>
    <source>
        <strain evidence="1">K833</strain>
    </source>
</reference>
<dbReference type="PATRIC" id="fig|595434.4.peg.489"/>
<name>A0A0J1BLR9_RHOIS</name>
<evidence type="ECO:0000313" key="1">
    <source>
        <dbReference type="EMBL" id="KLU07427.1"/>
    </source>
</evidence>
<comment type="caution">
    <text evidence="1">The sequence shown here is derived from an EMBL/GenBank/DDBJ whole genome shotgun (WGS) entry which is preliminary data.</text>
</comment>
<dbReference type="Proteomes" id="UP000036367">
    <property type="component" value="Unassembled WGS sequence"/>
</dbReference>
<accession>A0A0J1BLR9</accession>
<sequence>MRSWHELAKARWHLREVVAKRSGDVFRGGWFSTDGVDTSRRERWITGVFCC</sequence>
<evidence type="ECO:0000313" key="2">
    <source>
        <dbReference type="Proteomes" id="UP000036367"/>
    </source>
</evidence>
<protein>
    <submittedName>
        <fullName evidence="1">Uncharacterized protein</fullName>
    </submittedName>
</protein>
<keyword evidence="2" id="KW-1185">Reference proteome</keyword>
<organism evidence="1 2">
    <name type="scientific">Rhodopirellula islandica</name>
    <dbReference type="NCBI Taxonomy" id="595434"/>
    <lineage>
        <taxon>Bacteria</taxon>
        <taxon>Pseudomonadati</taxon>
        <taxon>Planctomycetota</taxon>
        <taxon>Planctomycetia</taxon>
        <taxon>Pirellulales</taxon>
        <taxon>Pirellulaceae</taxon>
        <taxon>Rhodopirellula</taxon>
    </lineage>
</organism>
<dbReference type="STRING" id="595434.RISK_000505"/>
<gene>
    <name evidence="1" type="ORF">RISK_000505</name>
</gene>